<evidence type="ECO:0000256" key="1">
    <source>
        <dbReference type="SAM" id="MobiDB-lite"/>
    </source>
</evidence>
<evidence type="ECO:0000313" key="2">
    <source>
        <dbReference type="EMBL" id="SDM55113.1"/>
    </source>
</evidence>
<proteinExistence type="predicted"/>
<organism evidence="2 3">
    <name type="scientific">Methylobacterium phyllostachyos</name>
    <dbReference type="NCBI Taxonomy" id="582672"/>
    <lineage>
        <taxon>Bacteria</taxon>
        <taxon>Pseudomonadati</taxon>
        <taxon>Pseudomonadota</taxon>
        <taxon>Alphaproteobacteria</taxon>
        <taxon>Hyphomicrobiales</taxon>
        <taxon>Methylobacteriaceae</taxon>
        <taxon>Methylobacterium</taxon>
    </lineage>
</organism>
<sequence>MPTMRTQIYASGNDDRWFLCQGEDAADVFVFHEPNGPSGGSRSRIELTTFLASGSGSPEHRTLLTMIGSLVGTAHAGSGTTDRGPEPGAAGAEPTPGEAAAST</sequence>
<name>A0A1G9U5M4_9HYPH</name>
<gene>
    <name evidence="2" type="ORF">SAMN05216360_102413</name>
</gene>
<reference evidence="3" key="1">
    <citation type="submission" date="2016-10" db="EMBL/GenBank/DDBJ databases">
        <authorList>
            <person name="Varghese N."/>
            <person name="Submissions S."/>
        </authorList>
    </citation>
    <scope>NUCLEOTIDE SEQUENCE [LARGE SCALE GENOMIC DNA]</scope>
    <source>
        <strain evidence="3">BL47</strain>
    </source>
</reference>
<dbReference type="AlphaFoldDB" id="A0A1G9U5M4"/>
<protein>
    <submittedName>
        <fullName evidence="2">Uncharacterized protein</fullName>
    </submittedName>
</protein>
<evidence type="ECO:0000313" key="3">
    <source>
        <dbReference type="Proteomes" id="UP000198704"/>
    </source>
</evidence>
<keyword evidence="3" id="KW-1185">Reference proteome</keyword>
<accession>A0A1G9U5M4</accession>
<dbReference type="OrthoDB" id="7869524at2"/>
<dbReference type="EMBL" id="FNHS01000002">
    <property type="protein sequence ID" value="SDM55113.1"/>
    <property type="molecule type" value="Genomic_DNA"/>
</dbReference>
<feature type="region of interest" description="Disordered" evidence="1">
    <location>
        <begin position="73"/>
        <end position="103"/>
    </location>
</feature>
<dbReference type="Proteomes" id="UP000198704">
    <property type="component" value="Unassembled WGS sequence"/>
</dbReference>
<feature type="compositionally biased region" description="Low complexity" evidence="1">
    <location>
        <begin position="86"/>
        <end position="103"/>
    </location>
</feature>
<dbReference type="STRING" id="582672.SAMN05216360_102413"/>